<dbReference type="InterPro" id="IPR011042">
    <property type="entry name" value="6-blade_b-propeller_TolB-like"/>
</dbReference>
<dbReference type="Gene3D" id="2.120.10.30">
    <property type="entry name" value="TolB, C-terminal domain"/>
    <property type="match status" value="1"/>
</dbReference>
<dbReference type="EMBL" id="WUUS01000013">
    <property type="protein sequence ID" value="MXR43093.1"/>
    <property type="molecule type" value="Genomic_DNA"/>
</dbReference>
<dbReference type="Pfam" id="PF05935">
    <property type="entry name" value="Arylsulfotrans"/>
    <property type="match status" value="1"/>
</dbReference>
<dbReference type="AlphaFoldDB" id="A0A6B0T2T9"/>
<dbReference type="PANTHER" id="PTHR35340:SF5">
    <property type="entry name" value="ASST-DOMAIN-CONTAINING PROTEIN"/>
    <property type="match status" value="1"/>
</dbReference>
<dbReference type="Proteomes" id="UP000437065">
    <property type="component" value="Unassembled WGS sequence"/>
</dbReference>
<gene>
    <name evidence="1" type="ORF">GRX01_17325</name>
</gene>
<proteinExistence type="predicted"/>
<keyword evidence="2" id="KW-1185">Reference proteome</keyword>
<dbReference type="GO" id="GO:0004062">
    <property type="term" value="F:aryl sulfotransferase activity"/>
    <property type="evidence" value="ECO:0007669"/>
    <property type="project" value="InterPro"/>
</dbReference>
<dbReference type="RefSeq" id="WP_159670679.1">
    <property type="nucleotide sequence ID" value="NZ_WUUS01000013.1"/>
</dbReference>
<protein>
    <submittedName>
        <fullName evidence="1">Uncharacterized protein</fullName>
    </submittedName>
</protein>
<evidence type="ECO:0000313" key="2">
    <source>
        <dbReference type="Proteomes" id="UP000437065"/>
    </source>
</evidence>
<dbReference type="PANTHER" id="PTHR35340">
    <property type="entry name" value="PQQ ENZYME REPEAT PROTEIN-RELATED"/>
    <property type="match status" value="1"/>
</dbReference>
<dbReference type="SUPFAM" id="SSF101898">
    <property type="entry name" value="NHL repeat"/>
    <property type="match status" value="1"/>
</dbReference>
<accession>A0A6B0T2T9</accession>
<organism evidence="1 2">
    <name type="scientific">Halobaculum saliterrae</name>
    <dbReference type="NCBI Taxonomy" id="2073113"/>
    <lineage>
        <taxon>Archaea</taxon>
        <taxon>Methanobacteriati</taxon>
        <taxon>Methanobacteriota</taxon>
        <taxon>Stenosarchaea group</taxon>
        <taxon>Halobacteria</taxon>
        <taxon>Halobacteriales</taxon>
        <taxon>Haloferacaceae</taxon>
        <taxon>Halobaculum</taxon>
    </lineage>
</organism>
<name>A0A6B0T2T9_9EURY</name>
<comment type="caution">
    <text evidence="1">The sequence shown here is derived from an EMBL/GenBank/DDBJ whole genome shotgun (WGS) entry which is preliminary data.</text>
</comment>
<dbReference type="InterPro" id="IPR053143">
    <property type="entry name" value="Arylsulfate_ST"/>
</dbReference>
<reference evidence="1 2" key="1">
    <citation type="submission" date="2019-12" db="EMBL/GenBank/DDBJ databases">
        <title>Isolation and characterization of three novel carbon monoxide-oxidizing members of Halobacteria from salione crusts and soils.</title>
        <authorList>
            <person name="Myers M.R."/>
            <person name="King G.M."/>
        </authorList>
    </citation>
    <scope>NUCLEOTIDE SEQUENCE [LARGE SCALE GENOMIC DNA]</scope>
    <source>
        <strain evidence="1 2">WSA2</strain>
    </source>
</reference>
<dbReference type="InterPro" id="IPR010262">
    <property type="entry name" value="Arylsulfotransferase_bact"/>
</dbReference>
<evidence type="ECO:0000313" key="1">
    <source>
        <dbReference type="EMBL" id="MXR43093.1"/>
    </source>
</evidence>
<sequence length="468" mass="52748">MNMPSERSYRSWAIRGVILVVVIGLLAPTAVSAFTYEPTTLQPGTIERPANGTTVISVQGFKIAGQESGKKPARLVGVGPKGNVEWVYNGRENGIVWFYDVDPLENGSLLITGTKPGETVVTVWDPQTQRAEWSRTFDWEDTHDVDLVNGDQLLVANMRNYNESTGKNNDRLLLYDLSKDDVVWEWKFRKNGYNRSGGGKYTDDWTHVNDVDKIGQGRYLASPRNYDQVIAVNRSTKNVTMRLGSDENWDTMYEQHNPQYLESKNGTETLLVADSENDRIVEYAKTNGNWTRTWLLRGSFNWPRDADRLPNGNTLVTDTLNHRVMEVTPNGEVIWEFYAPWGTYEAERMRLGDEPGGPTIRDQNSTGTATLTESIALTPGTGDRSTFAEWVTNTFAGTPIDSEVAWLADRWAHITPWIRPVWMGSWDFARTVLAGGVVLGWLTVDAICHRTQIIHRLRTVGTRVGSRI</sequence>